<organism evidence="2">
    <name type="scientific">uncultured Campylobacterales bacterium</name>
    <dbReference type="NCBI Taxonomy" id="352960"/>
    <lineage>
        <taxon>Bacteria</taxon>
        <taxon>Pseudomonadati</taxon>
        <taxon>Campylobacterota</taxon>
        <taxon>Epsilonproteobacteria</taxon>
        <taxon>Campylobacterales</taxon>
        <taxon>environmental samples</taxon>
    </lineage>
</organism>
<proteinExistence type="predicted"/>
<accession>A0A6S6SJ44</accession>
<sequence>MKRLVDFLSLFSSTGTLFCCALPALFVSLGAGAVFASLVSSFPFLITLSEYKVVLFVVAGIMILVSGYLEFFYNKSCPIDKKEACSSGKKFSKIIFYISVGIYILGFSFAFILPKLI</sequence>
<reference evidence="2" key="1">
    <citation type="submission" date="2020-01" db="EMBL/GenBank/DDBJ databases">
        <authorList>
            <person name="Meier V. D."/>
            <person name="Meier V D."/>
        </authorList>
    </citation>
    <scope>NUCLEOTIDE SEQUENCE</scope>
    <source>
        <strain evidence="2">HLG_WM_MAG_12</strain>
    </source>
</reference>
<keyword evidence="1" id="KW-1133">Transmembrane helix</keyword>
<keyword evidence="1" id="KW-0472">Membrane</keyword>
<feature type="transmembrane region" description="Helical" evidence="1">
    <location>
        <begin position="94"/>
        <end position="113"/>
    </location>
</feature>
<evidence type="ECO:0000256" key="1">
    <source>
        <dbReference type="SAM" id="Phobius"/>
    </source>
</evidence>
<name>A0A6S6SJ44_9BACT</name>
<dbReference type="EMBL" id="CACVAW010000032">
    <property type="protein sequence ID" value="CAA6808468.1"/>
    <property type="molecule type" value="Genomic_DNA"/>
</dbReference>
<evidence type="ECO:0000313" key="2">
    <source>
        <dbReference type="EMBL" id="CAA6808468.1"/>
    </source>
</evidence>
<evidence type="ECO:0008006" key="3">
    <source>
        <dbReference type="Google" id="ProtNLM"/>
    </source>
</evidence>
<protein>
    <recommendedName>
        <fullName evidence="3">Mercuric transport protein MerT</fullName>
    </recommendedName>
</protein>
<keyword evidence="1" id="KW-0812">Transmembrane</keyword>
<dbReference type="AlphaFoldDB" id="A0A6S6SJ44"/>
<gene>
    <name evidence="2" type="ORF">HELGO_WM16320</name>
</gene>
<feature type="transmembrane region" description="Helical" evidence="1">
    <location>
        <begin position="51"/>
        <end position="73"/>
    </location>
</feature>